<feature type="binding site" evidence="16">
    <location>
        <begin position="239"/>
        <end position="242"/>
    </location>
    <ligand>
        <name>ATP</name>
        <dbReference type="ChEBI" id="CHEBI:30616"/>
    </ligand>
</feature>
<dbReference type="STRING" id="1802603.A3F35_02980"/>
<dbReference type="EMBL" id="MHCZ01000004">
    <property type="protein sequence ID" value="OGY30387.1"/>
    <property type="molecule type" value="Genomic_DNA"/>
</dbReference>
<keyword evidence="5" id="KW-0963">Cytoplasm</keyword>
<dbReference type="Proteomes" id="UP000178068">
    <property type="component" value="Unassembled WGS sequence"/>
</dbReference>
<comment type="caution">
    <text evidence="19">The sequence shown here is derived from an EMBL/GenBank/DDBJ whole genome shotgun (WGS) entry which is preliminary data.</text>
</comment>
<dbReference type="InterPro" id="IPR033729">
    <property type="entry name" value="SerRS_core"/>
</dbReference>
<dbReference type="GO" id="GO:0006434">
    <property type="term" value="P:seryl-tRNA aminoacylation"/>
    <property type="evidence" value="ECO:0007669"/>
    <property type="project" value="UniProtKB-UniRule"/>
</dbReference>
<comment type="catalytic activity">
    <reaction evidence="13">
        <text>tRNA(Ser) + L-serine + ATP = L-seryl-tRNA(Ser) + AMP + diphosphate + H(+)</text>
        <dbReference type="Rhea" id="RHEA:12292"/>
        <dbReference type="Rhea" id="RHEA-COMP:9669"/>
        <dbReference type="Rhea" id="RHEA-COMP:9703"/>
        <dbReference type="ChEBI" id="CHEBI:15378"/>
        <dbReference type="ChEBI" id="CHEBI:30616"/>
        <dbReference type="ChEBI" id="CHEBI:33019"/>
        <dbReference type="ChEBI" id="CHEBI:33384"/>
        <dbReference type="ChEBI" id="CHEBI:78442"/>
        <dbReference type="ChEBI" id="CHEBI:78533"/>
        <dbReference type="ChEBI" id="CHEBI:456215"/>
        <dbReference type="EC" id="6.1.1.11"/>
    </reaction>
</comment>
<sequence length="393" mass="43959">DERLRLIREVDDLRSRRNEAAKKRDIEAGKEIKVHLEKEEDSLRAVEEQFKKALLTIPNLPFDSVPEGDETANKVLREVGKKKDFDFTPADHVTLGEKLGIIDIPRAAKVSGSRFAYLVGDGVLLELALVQFVLKKLTKEGFVPLIPPALIKQEITAGLGYWQAGGNENYYLVRNSLEEVAENGLGMYLVGTGEHSVVPMHANEIFDEKDLPKKYVAFSPCFRLEAGSYGKDTHGILRVHQFDKVEMVSFVKPETDKSERAKMLKSAEEIMKSLDLPYRVVQLSSGDLSFPAAETIDIETWIPSQGKYRETHSISTTTDFQARRLNIKYKQVASDNLPAGKAGRQATNYVHVLNGTAVAIGRTIIAILENYQQKDGTVTVPEVLREYLGKDTL</sequence>
<evidence type="ECO:0000256" key="15">
    <source>
        <dbReference type="PIRSR" id="PIRSR001529-1"/>
    </source>
</evidence>
<evidence type="ECO:0000256" key="2">
    <source>
        <dbReference type="ARBA" id="ARBA00005045"/>
    </source>
</evidence>
<evidence type="ECO:0000256" key="13">
    <source>
        <dbReference type="ARBA" id="ARBA00048823"/>
    </source>
</evidence>
<feature type="binding site" evidence="16">
    <location>
        <begin position="223"/>
        <end position="225"/>
    </location>
    <ligand>
        <name>ATP</name>
        <dbReference type="ChEBI" id="CHEBI:30616"/>
    </ligand>
</feature>
<keyword evidence="7" id="KW-0547">Nucleotide-binding</keyword>
<keyword evidence="10" id="KW-0030">Aminoacyl-tRNA synthetase</keyword>
<feature type="binding site" evidence="15">
    <location>
        <position position="192"/>
    </location>
    <ligand>
        <name>L-serine</name>
        <dbReference type="ChEBI" id="CHEBI:33384"/>
    </ligand>
</feature>
<feature type="binding site" evidence="16">
    <location>
        <begin position="310"/>
        <end position="313"/>
    </location>
    <ligand>
        <name>ATP</name>
        <dbReference type="ChEBI" id="CHEBI:30616"/>
    </ligand>
</feature>
<evidence type="ECO:0000256" key="1">
    <source>
        <dbReference type="ARBA" id="ARBA00004496"/>
    </source>
</evidence>
<evidence type="ECO:0000256" key="11">
    <source>
        <dbReference type="ARBA" id="ARBA00039158"/>
    </source>
</evidence>
<dbReference type="PIRSF" id="PIRSF001529">
    <property type="entry name" value="Ser-tRNA-synth_IIa"/>
    <property type="match status" value="1"/>
</dbReference>
<evidence type="ECO:0000313" key="19">
    <source>
        <dbReference type="EMBL" id="OGY30387.1"/>
    </source>
</evidence>
<feature type="binding site" evidence="15">
    <location>
        <position position="354"/>
    </location>
    <ligand>
        <name>L-serine</name>
        <dbReference type="ChEBI" id="CHEBI:33384"/>
    </ligand>
</feature>
<dbReference type="EC" id="6.1.1.11" evidence="4 14"/>
<protein>
    <recommendedName>
        <fullName evidence="11 14">Serine--tRNA ligase</fullName>
        <ecNumber evidence="4 14">6.1.1.11</ecNumber>
    </recommendedName>
</protein>
<evidence type="ECO:0000256" key="7">
    <source>
        <dbReference type="ARBA" id="ARBA00022741"/>
    </source>
</evidence>
<dbReference type="PRINTS" id="PR00981">
    <property type="entry name" value="TRNASYNTHSER"/>
</dbReference>
<gene>
    <name evidence="19" type="ORF">A3F35_02980</name>
</gene>
<feature type="domain" description="Aminoacyl-transfer RNA synthetases class-II family profile" evidence="18">
    <location>
        <begin position="91"/>
        <end position="381"/>
    </location>
</feature>
<feature type="non-terminal residue" evidence="19">
    <location>
        <position position="1"/>
    </location>
</feature>
<dbReference type="SUPFAM" id="SSF46589">
    <property type="entry name" value="tRNA-binding arm"/>
    <property type="match status" value="1"/>
</dbReference>
<evidence type="ECO:0000256" key="14">
    <source>
        <dbReference type="NCBIfam" id="TIGR00414"/>
    </source>
</evidence>
<evidence type="ECO:0000256" key="3">
    <source>
        <dbReference type="ARBA" id="ARBA00010728"/>
    </source>
</evidence>
<evidence type="ECO:0000256" key="9">
    <source>
        <dbReference type="ARBA" id="ARBA00022917"/>
    </source>
</evidence>
<feature type="binding site" evidence="15">
    <location>
        <position position="246"/>
    </location>
    <ligand>
        <name>L-serine</name>
        <dbReference type="ChEBI" id="CHEBI:33384"/>
    </ligand>
</feature>
<name>A0A1G1WT86_9BACT</name>
<dbReference type="GO" id="GO:0004828">
    <property type="term" value="F:serine-tRNA ligase activity"/>
    <property type="evidence" value="ECO:0007669"/>
    <property type="project" value="UniProtKB-UniRule"/>
</dbReference>
<comment type="pathway">
    <text evidence="2">Aminoacyl-tRNA biosynthesis; selenocysteinyl-tRNA(Sec) biosynthesis; L-seryl-tRNA(Sec) from L-serine and tRNA(Sec): step 1/1.</text>
</comment>
<dbReference type="Pfam" id="PF00587">
    <property type="entry name" value="tRNA-synt_2b"/>
    <property type="match status" value="1"/>
</dbReference>
<dbReference type="Gene3D" id="3.30.930.10">
    <property type="entry name" value="Bira Bifunctional Protein, Domain 2"/>
    <property type="match status" value="1"/>
</dbReference>
<evidence type="ECO:0000256" key="5">
    <source>
        <dbReference type="ARBA" id="ARBA00022490"/>
    </source>
</evidence>
<organism evidence="19 20">
    <name type="scientific">Candidatus Woykebacteria bacterium RIFCSPHIGHO2_12_FULL_45_10</name>
    <dbReference type="NCBI Taxonomy" id="1802603"/>
    <lineage>
        <taxon>Bacteria</taxon>
        <taxon>Candidatus Woykeibacteriota</taxon>
    </lineage>
</organism>
<reference evidence="19 20" key="1">
    <citation type="journal article" date="2016" name="Nat. Commun.">
        <title>Thousands of microbial genomes shed light on interconnected biogeochemical processes in an aquifer system.</title>
        <authorList>
            <person name="Anantharaman K."/>
            <person name="Brown C.T."/>
            <person name="Hug L.A."/>
            <person name="Sharon I."/>
            <person name="Castelle C.J."/>
            <person name="Probst A.J."/>
            <person name="Thomas B.C."/>
            <person name="Singh A."/>
            <person name="Wilkins M.J."/>
            <person name="Karaoz U."/>
            <person name="Brodie E.L."/>
            <person name="Williams K.H."/>
            <person name="Hubbard S.S."/>
            <person name="Banfield J.F."/>
        </authorList>
    </citation>
    <scope>NUCLEOTIDE SEQUENCE [LARGE SCALE GENOMIC DNA]</scope>
</reference>
<feature type="site" description="Important for serine binding" evidence="15">
    <location>
        <position position="356"/>
    </location>
</feature>
<evidence type="ECO:0000313" key="20">
    <source>
        <dbReference type="Proteomes" id="UP000178068"/>
    </source>
</evidence>
<comment type="similarity">
    <text evidence="3">Belongs to the class-II aminoacyl-tRNA synthetase family. Type-1 seryl-tRNA synthetase subfamily.</text>
</comment>
<dbReference type="InterPro" id="IPR010978">
    <property type="entry name" value="tRNA-bd_arm"/>
</dbReference>
<comment type="subcellular location">
    <subcellularLocation>
        <location evidence="1">Cytoplasm</location>
    </subcellularLocation>
</comment>
<dbReference type="PROSITE" id="PS50862">
    <property type="entry name" value="AA_TRNA_LIGASE_II"/>
    <property type="match status" value="1"/>
</dbReference>
<dbReference type="InterPro" id="IPR006195">
    <property type="entry name" value="aa-tRNA-synth_II"/>
</dbReference>
<evidence type="ECO:0000256" key="10">
    <source>
        <dbReference type="ARBA" id="ARBA00023146"/>
    </source>
</evidence>
<feature type="coiled-coil region" evidence="17">
    <location>
        <begin position="3"/>
        <end position="56"/>
    </location>
</feature>
<dbReference type="InterPro" id="IPR002317">
    <property type="entry name" value="Ser-tRNA-ligase_type_1"/>
</dbReference>
<dbReference type="NCBIfam" id="TIGR00414">
    <property type="entry name" value="serS"/>
    <property type="match status" value="1"/>
</dbReference>
<evidence type="ECO:0000256" key="8">
    <source>
        <dbReference type="ARBA" id="ARBA00022840"/>
    </source>
</evidence>
<dbReference type="InterPro" id="IPR002314">
    <property type="entry name" value="aa-tRNA-synt_IIb"/>
</dbReference>
<dbReference type="GO" id="GO:0005737">
    <property type="term" value="C:cytoplasm"/>
    <property type="evidence" value="ECO:0007669"/>
    <property type="project" value="UniProtKB-SubCell"/>
</dbReference>
<keyword evidence="17" id="KW-0175">Coiled coil</keyword>
<keyword evidence="6 19" id="KW-0436">Ligase</keyword>
<accession>A0A1G1WT86</accession>
<evidence type="ECO:0000256" key="4">
    <source>
        <dbReference type="ARBA" id="ARBA00012840"/>
    </source>
</evidence>
<dbReference type="InterPro" id="IPR045864">
    <property type="entry name" value="aa-tRNA-synth_II/BPL/LPL"/>
</dbReference>
<proteinExistence type="inferred from homology"/>
<comment type="catalytic activity">
    <reaction evidence="12">
        <text>tRNA(Sec) + L-serine + ATP = L-seryl-tRNA(Sec) + AMP + diphosphate + H(+)</text>
        <dbReference type="Rhea" id="RHEA:42580"/>
        <dbReference type="Rhea" id="RHEA-COMP:9742"/>
        <dbReference type="Rhea" id="RHEA-COMP:10128"/>
        <dbReference type="ChEBI" id="CHEBI:15378"/>
        <dbReference type="ChEBI" id="CHEBI:30616"/>
        <dbReference type="ChEBI" id="CHEBI:33019"/>
        <dbReference type="ChEBI" id="CHEBI:33384"/>
        <dbReference type="ChEBI" id="CHEBI:78442"/>
        <dbReference type="ChEBI" id="CHEBI:78533"/>
        <dbReference type="ChEBI" id="CHEBI:456215"/>
        <dbReference type="EC" id="6.1.1.11"/>
    </reaction>
</comment>
<dbReference type="PANTHER" id="PTHR43697">
    <property type="entry name" value="SERYL-TRNA SYNTHETASE"/>
    <property type="match status" value="1"/>
</dbReference>
<dbReference type="SUPFAM" id="SSF55681">
    <property type="entry name" value="Class II aaRS and biotin synthetases"/>
    <property type="match status" value="1"/>
</dbReference>
<dbReference type="GO" id="GO:0005524">
    <property type="term" value="F:ATP binding"/>
    <property type="evidence" value="ECO:0007669"/>
    <property type="project" value="UniProtKB-KW"/>
</dbReference>
<evidence type="ECO:0000256" key="17">
    <source>
        <dbReference type="SAM" id="Coils"/>
    </source>
</evidence>
<dbReference type="AlphaFoldDB" id="A0A1G1WT86"/>
<keyword evidence="9" id="KW-0648">Protein biosynthesis</keyword>
<evidence type="ECO:0000256" key="6">
    <source>
        <dbReference type="ARBA" id="ARBA00022598"/>
    </source>
</evidence>
<dbReference type="PANTHER" id="PTHR43697:SF1">
    <property type="entry name" value="SERINE--TRNA LIGASE"/>
    <property type="match status" value="1"/>
</dbReference>
<evidence type="ECO:0000256" key="16">
    <source>
        <dbReference type="PIRSR" id="PIRSR001529-2"/>
    </source>
</evidence>
<dbReference type="CDD" id="cd00770">
    <property type="entry name" value="SerRS_core"/>
    <property type="match status" value="1"/>
</dbReference>
<evidence type="ECO:0000256" key="12">
    <source>
        <dbReference type="ARBA" id="ARBA00047929"/>
    </source>
</evidence>
<evidence type="ECO:0000259" key="18">
    <source>
        <dbReference type="PROSITE" id="PS50862"/>
    </source>
</evidence>
<keyword evidence="8 16" id="KW-0067">ATP-binding</keyword>
<feature type="binding site" evidence="15">
    <location>
        <position position="223"/>
    </location>
    <ligand>
        <name>L-serine</name>
        <dbReference type="ChEBI" id="CHEBI:33384"/>
    </ligand>
</feature>